<dbReference type="EMBL" id="QZDT01000020">
    <property type="protein sequence ID" value="NBJ93522.1"/>
    <property type="molecule type" value="Genomic_DNA"/>
</dbReference>
<dbReference type="PIRSF" id="PIRSF002889">
    <property type="entry name" value="Rod_FlgB"/>
    <property type="match status" value="1"/>
</dbReference>
<accession>A0A9X5GTZ8</accession>
<protein>
    <recommendedName>
        <fullName evidence="3 6">Flagellar basal body rod protein FlgB</fullName>
    </recommendedName>
</protein>
<evidence type="ECO:0000313" key="7">
    <source>
        <dbReference type="EMBL" id="NBJ93522.1"/>
    </source>
</evidence>
<comment type="subunit">
    <text evidence="6">The basal body constitutes a major portion of the flagellar organelle and consists of a number of rings mounted on a central rod.</text>
</comment>
<dbReference type="InterPro" id="IPR006300">
    <property type="entry name" value="FlgB"/>
</dbReference>
<dbReference type="GO" id="GO:0030694">
    <property type="term" value="C:bacterial-type flagellum basal body, rod"/>
    <property type="evidence" value="ECO:0007669"/>
    <property type="project" value="InterPro"/>
</dbReference>
<evidence type="ECO:0000256" key="3">
    <source>
        <dbReference type="ARBA" id="ARBA00014376"/>
    </source>
</evidence>
<comment type="caution">
    <text evidence="7">The sequence shown here is derived from an EMBL/GenBank/DDBJ whole genome shotgun (WGS) entry which is preliminary data.</text>
</comment>
<gene>
    <name evidence="7" type="primary">flgB</name>
    <name evidence="7" type="ORF">D5281_13180</name>
</gene>
<reference evidence="7" key="1">
    <citation type="submission" date="2018-09" db="EMBL/GenBank/DDBJ databases">
        <title>Murine metabolic-syndrome-specific gut microbial biobank.</title>
        <authorList>
            <person name="Liu C."/>
        </authorList>
    </citation>
    <scope>NUCLEOTIDE SEQUENCE</scope>
    <source>
        <strain evidence="7">D42-62</strain>
    </source>
</reference>
<organism evidence="7 8">
    <name type="scientific">Parablautia muri</name>
    <dbReference type="NCBI Taxonomy" id="2320879"/>
    <lineage>
        <taxon>Bacteria</taxon>
        <taxon>Bacillati</taxon>
        <taxon>Bacillota</taxon>
        <taxon>Clostridia</taxon>
        <taxon>Lachnospirales</taxon>
        <taxon>Lachnospiraceae</taxon>
        <taxon>Parablautia</taxon>
    </lineage>
</organism>
<dbReference type="AlphaFoldDB" id="A0A9X5GTZ8"/>
<comment type="similarity">
    <text evidence="2 6">Belongs to the flagella basal body rod proteins family.</text>
</comment>
<evidence type="ECO:0000256" key="2">
    <source>
        <dbReference type="ARBA" id="ARBA00009677"/>
    </source>
</evidence>
<comment type="subcellular location">
    <subcellularLocation>
        <location evidence="1 6">Bacterial flagellum basal body</location>
    </subcellularLocation>
</comment>
<evidence type="ECO:0000256" key="4">
    <source>
        <dbReference type="ARBA" id="ARBA00023143"/>
    </source>
</evidence>
<dbReference type="NCBIfam" id="TIGR01396">
    <property type="entry name" value="FlgB"/>
    <property type="match status" value="1"/>
</dbReference>
<evidence type="ECO:0000256" key="1">
    <source>
        <dbReference type="ARBA" id="ARBA00004117"/>
    </source>
</evidence>
<keyword evidence="7" id="KW-0966">Cell projection</keyword>
<sequence length="129" mass="14317">MINSSVFDYVNVLGKTADAAWKRNEVIGNNLSSVDTPGYKRQDVDFESQLRQALGNSRYETVDAKVSRLNGADLEAKVYTDSANFSYRLDGNNVDVDTEGVTLAANQIKYNGLIDSIKQEFANLKMVIK</sequence>
<keyword evidence="4 6" id="KW-0975">Bacterial flagellum</keyword>
<dbReference type="RefSeq" id="WP_160560591.1">
    <property type="nucleotide sequence ID" value="NZ_QZDT01000020.1"/>
</dbReference>
<dbReference type="Proteomes" id="UP001154420">
    <property type="component" value="Unassembled WGS sequence"/>
</dbReference>
<keyword evidence="7" id="KW-0282">Flagellum</keyword>
<dbReference type="PANTHER" id="PTHR30435">
    <property type="entry name" value="FLAGELLAR PROTEIN"/>
    <property type="match status" value="1"/>
</dbReference>
<evidence type="ECO:0000256" key="5">
    <source>
        <dbReference type="ARBA" id="ARBA00024934"/>
    </source>
</evidence>
<proteinExistence type="inferred from homology"/>
<evidence type="ECO:0000256" key="6">
    <source>
        <dbReference type="PIRNR" id="PIRNR002889"/>
    </source>
</evidence>
<keyword evidence="7" id="KW-0969">Cilium</keyword>
<keyword evidence="8" id="KW-1185">Reference proteome</keyword>
<comment type="function">
    <text evidence="5 6">Structural component of flagellum, the bacterial motility apparatus. Part of the rod structure of flagellar basal body.</text>
</comment>
<dbReference type="GO" id="GO:0071978">
    <property type="term" value="P:bacterial-type flagellum-dependent swarming motility"/>
    <property type="evidence" value="ECO:0007669"/>
    <property type="project" value="TreeGrafter"/>
</dbReference>
<dbReference type="PANTHER" id="PTHR30435:SF12">
    <property type="entry name" value="FLAGELLAR BASAL BODY ROD PROTEIN FLGB"/>
    <property type="match status" value="1"/>
</dbReference>
<evidence type="ECO:0000313" key="8">
    <source>
        <dbReference type="Proteomes" id="UP001154420"/>
    </source>
</evidence>
<dbReference type="OrthoDB" id="9792068at2"/>
<name>A0A9X5GTZ8_9FIRM</name>